<name>A0A139SUR0_9GAMM</name>
<keyword evidence="4" id="KW-1185">Reference proteome</keyword>
<dbReference type="NCBIfam" id="TIGR03748">
    <property type="entry name" value="conj_PilL"/>
    <property type="match status" value="1"/>
</dbReference>
<dbReference type="RefSeq" id="WP_068389768.1">
    <property type="nucleotide sequence ID" value="NZ_LSZO01000144.1"/>
</dbReference>
<proteinExistence type="predicted"/>
<dbReference type="Proteomes" id="UP000072660">
    <property type="component" value="Unassembled WGS sequence"/>
</dbReference>
<protein>
    <submittedName>
        <fullName evidence="3">Integrating conjugative element protein pill, pfgi-1</fullName>
    </submittedName>
</protein>
<evidence type="ECO:0000256" key="1">
    <source>
        <dbReference type="SAM" id="MobiDB-lite"/>
    </source>
</evidence>
<organism evidence="3 4">
    <name type="scientific">Ventosimonas gracilis</name>
    <dbReference type="NCBI Taxonomy" id="1680762"/>
    <lineage>
        <taxon>Bacteria</taxon>
        <taxon>Pseudomonadati</taxon>
        <taxon>Pseudomonadota</taxon>
        <taxon>Gammaproteobacteria</taxon>
        <taxon>Pseudomonadales</taxon>
        <taxon>Ventosimonadaceae</taxon>
        <taxon>Ventosimonas</taxon>
    </lineage>
</organism>
<sequence>MPAISVPHAWIAASLLTTAFVSGCATQTVPSTPVVEQTVPATEPEESIFVPVVRSGRYTLVELEPTAAQRDLLLQVVEVSLPQGVQATVGDGLRHVLKRTGWRLCEGTAAAMELDALPLPVAHLHLGPMTVRNALLTLAGSAWELRTDERARQVCFVVHEDLPDNTPDADDESSADQAIQSFPLREAQP</sequence>
<feature type="region of interest" description="Disordered" evidence="1">
    <location>
        <begin position="162"/>
        <end position="189"/>
    </location>
</feature>
<feature type="chain" id="PRO_5007299401" evidence="2">
    <location>
        <begin position="20"/>
        <end position="189"/>
    </location>
</feature>
<dbReference type="OrthoDB" id="8527469at2"/>
<feature type="signal peptide" evidence="2">
    <location>
        <begin position="1"/>
        <end position="19"/>
    </location>
</feature>
<dbReference type="AlphaFoldDB" id="A0A139SUR0"/>
<keyword evidence="2" id="KW-0732">Signal</keyword>
<evidence type="ECO:0000313" key="4">
    <source>
        <dbReference type="Proteomes" id="UP000072660"/>
    </source>
</evidence>
<accession>A0A139SUR0</accession>
<dbReference type="EMBL" id="LSZO01000144">
    <property type="protein sequence ID" value="KXU38338.1"/>
    <property type="molecule type" value="Genomic_DNA"/>
</dbReference>
<evidence type="ECO:0000313" key="3">
    <source>
        <dbReference type="EMBL" id="KXU38338.1"/>
    </source>
</evidence>
<dbReference type="InterPro" id="IPR022260">
    <property type="entry name" value="Integr_conj_element_PilL"/>
</dbReference>
<evidence type="ECO:0000256" key="2">
    <source>
        <dbReference type="SAM" id="SignalP"/>
    </source>
</evidence>
<reference evidence="3 4" key="1">
    <citation type="submission" date="2016-02" db="EMBL/GenBank/DDBJ databases">
        <authorList>
            <person name="Wen L."/>
            <person name="He K."/>
            <person name="Yang H."/>
        </authorList>
    </citation>
    <scope>NUCLEOTIDE SEQUENCE [LARGE SCALE GENOMIC DNA]</scope>
    <source>
        <strain evidence="3 4">CV58</strain>
    </source>
</reference>
<comment type="caution">
    <text evidence="3">The sequence shown here is derived from an EMBL/GenBank/DDBJ whole genome shotgun (WGS) entry which is preliminary data.</text>
</comment>
<gene>
    <name evidence="3" type="ORF">AXE65_01875</name>
</gene>